<name>A0ABN7V1A3_GIGMA</name>
<comment type="caution">
    <text evidence="2">The sequence shown here is derived from an EMBL/GenBank/DDBJ whole genome shotgun (WGS) entry which is preliminary data.</text>
</comment>
<organism evidence="2 3">
    <name type="scientific">Gigaspora margarita</name>
    <dbReference type="NCBI Taxonomy" id="4874"/>
    <lineage>
        <taxon>Eukaryota</taxon>
        <taxon>Fungi</taxon>
        <taxon>Fungi incertae sedis</taxon>
        <taxon>Mucoromycota</taxon>
        <taxon>Glomeromycotina</taxon>
        <taxon>Glomeromycetes</taxon>
        <taxon>Diversisporales</taxon>
        <taxon>Gigasporaceae</taxon>
        <taxon>Gigaspora</taxon>
    </lineage>
</organism>
<protein>
    <submittedName>
        <fullName evidence="2">17705_t:CDS:1</fullName>
    </submittedName>
</protein>
<feature type="signal peptide" evidence="1">
    <location>
        <begin position="1"/>
        <end position="18"/>
    </location>
</feature>
<keyword evidence="1" id="KW-0732">Signal</keyword>
<accession>A0ABN7V1A3</accession>
<dbReference type="Proteomes" id="UP000789901">
    <property type="component" value="Unassembled WGS sequence"/>
</dbReference>
<dbReference type="EMBL" id="CAJVQB010007940">
    <property type="protein sequence ID" value="CAG8711639.1"/>
    <property type="molecule type" value="Genomic_DNA"/>
</dbReference>
<feature type="chain" id="PRO_5047317411" evidence="1">
    <location>
        <begin position="19"/>
        <end position="655"/>
    </location>
</feature>
<sequence>MSRLTLMKIIVLVALICALPFDGILIKPISAINSNTSWTIEQSSGLHVFNAASYPNGPIILRLMRIGANNCYEPYLHLRLIYPYIMVINMSTNNTNITAIPTFNFCPISTSRHRDLIRIFPLSYNHTMIAFLRNNTGNSPETHEEVGMFIDWNGNVIEEMSLGFINFSSSDTSSLSTLVTDSSQSYGFIWVNRVSQKDYIRWKKYSILDQRHVSFSYEGNFSITPSHQYEIIALIDGGYCFVMAGPSDTQWIANAVFIRKSYATQPSLIYQDTSQAVSMKIETCDKFNTYYEPGLACVFSIKTNASNISTRYFKVEFFSNGAAKKTSILNINDTTFDVDKVYQLWSGGYLLIVRLKTDNSLIGYIYDIQGNFSNSWGSPSLPGNLVIQNGVFLNNTVWMFSDANSTISNTSNWTLTTIIAPKFVPDHFPNITFSIRELVITFYNQISLSVENISIYQDSSAGLIPRLYYNAQNNSDKFYISPDSKMISISVLKSTFVSPQSQYYVFMDINFVKDLIHEEPLLGTNWNFSTDSEYALARLNMNESSYFNNLTKSNRSDYLNQLKSELAHSVPMDPSNIVAINQYQWDSHTNNLQILLKFQILPGNNSIKDLTVMKVIETLNDLITNRDVTMISMLSKSSNLDNQYGFNLQSKILIY</sequence>
<proteinExistence type="predicted"/>
<evidence type="ECO:0000313" key="3">
    <source>
        <dbReference type="Proteomes" id="UP000789901"/>
    </source>
</evidence>
<reference evidence="2 3" key="1">
    <citation type="submission" date="2021-06" db="EMBL/GenBank/DDBJ databases">
        <authorList>
            <person name="Kallberg Y."/>
            <person name="Tangrot J."/>
            <person name="Rosling A."/>
        </authorList>
    </citation>
    <scope>NUCLEOTIDE SEQUENCE [LARGE SCALE GENOMIC DNA]</scope>
    <source>
        <strain evidence="2 3">120-4 pot B 10/14</strain>
    </source>
</reference>
<keyword evidence="3" id="KW-1185">Reference proteome</keyword>
<evidence type="ECO:0000313" key="2">
    <source>
        <dbReference type="EMBL" id="CAG8711639.1"/>
    </source>
</evidence>
<evidence type="ECO:0000256" key="1">
    <source>
        <dbReference type="SAM" id="SignalP"/>
    </source>
</evidence>
<gene>
    <name evidence="2" type="ORF">GMARGA_LOCUS12792</name>
</gene>